<gene>
    <name evidence="2" type="ORF">CYME_CMJ298C</name>
</gene>
<keyword evidence="3" id="KW-1185">Reference proteome</keyword>
<reference evidence="2 3" key="1">
    <citation type="journal article" date="2004" name="Nature">
        <title>Genome sequence of the ultrasmall unicellular red alga Cyanidioschyzon merolae 10D.</title>
        <authorList>
            <person name="Matsuzaki M."/>
            <person name="Misumi O."/>
            <person name="Shin-i T."/>
            <person name="Maruyama S."/>
            <person name="Takahara M."/>
            <person name="Miyagishima S."/>
            <person name="Mori T."/>
            <person name="Nishida K."/>
            <person name="Yagisawa F."/>
            <person name="Nishida K."/>
            <person name="Yoshida Y."/>
            <person name="Nishimura Y."/>
            <person name="Nakao S."/>
            <person name="Kobayashi T."/>
            <person name="Momoyama Y."/>
            <person name="Higashiyama T."/>
            <person name="Minoda A."/>
            <person name="Sano M."/>
            <person name="Nomoto H."/>
            <person name="Oishi K."/>
            <person name="Hayashi H."/>
            <person name="Ohta F."/>
            <person name="Nishizaka S."/>
            <person name="Haga S."/>
            <person name="Miura S."/>
            <person name="Morishita T."/>
            <person name="Kabeya Y."/>
            <person name="Terasawa K."/>
            <person name="Suzuki Y."/>
            <person name="Ishii Y."/>
            <person name="Asakawa S."/>
            <person name="Takano H."/>
            <person name="Ohta N."/>
            <person name="Kuroiwa H."/>
            <person name="Tanaka K."/>
            <person name="Shimizu N."/>
            <person name="Sugano S."/>
            <person name="Sato N."/>
            <person name="Nozaki H."/>
            <person name="Ogasawara N."/>
            <person name="Kohara Y."/>
            <person name="Kuroiwa T."/>
        </authorList>
    </citation>
    <scope>NUCLEOTIDE SEQUENCE [LARGE SCALE GENOMIC DNA]</scope>
    <source>
        <strain evidence="2 3">10D</strain>
    </source>
</reference>
<evidence type="ECO:0000313" key="3">
    <source>
        <dbReference type="Proteomes" id="UP000007014"/>
    </source>
</evidence>
<sequence>MRPTEKTFHFRRRSESPAGGAAKLPARSDSEQRSCGVQNENRAVVVAGEAAATSVCAEPCAGDKSSVGIQKRHGEQQSTGVVRGLEAVVSANGLLCERIPRDIAQEVRLLRLCEWFALASLDGFRQRLVASQDLYQKTAGLECVSENELCCCIALFEGAVSTFLKDIEERFVTPNRLLTSAPPDTPESEERPRLEELTFADVNRLLQRPMRPNKHNQRMRKSLSALTALEALYDREIAGWEDVQNFLHDENQEAMESDEACALSPVDSTQTDQALHDIRDHQKRLEENILLHLDQLERHLQRLFLRYQAADEFCLSTARRINSDAFAGLVDIGETRKLLANAPSAVWLEQAEA</sequence>
<accession>M1URY8</accession>
<dbReference type="RefSeq" id="XP_005534998.1">
    <property type="nucleotide sequence ID" value="XM_005534941.1"/>
</dbReference>
<organism evidence="2 3">
    <name type="scientific">Cyanidioschyzon merolae (strain NIES-3377 / 10D)</name>
    <name type="common">Unicellular red alga</name>
    <dbReference type="NCBI Taxonomy" id="280699"/>
    <lineage>
        <taxon>Eukaryota</taxon>
        <taxon>Rhodophyta</taxon>
        <taxon>Bangiophyceae</taxon>
        <taxon>Cyanidiales</taxon>
        <taxon>Cyanidiaceae</taxon>
        <taxon>Cyanidioschyzon</taxon>
    </lineage>
</organism>
<dbReference type="GeneID" id="16994026"/>
<evidence type="ECO:0000256" key="1">
    <source>
        <dbReference type="SAM" id="MobiDB-lite"/>
    </source>
</evidence>
<dbReference type="Gramene" id="CMJ298CT">
    <property type="protein sequence ID" value="CMJ298CT"/>
    <property type="gene ID" value="CMJ298C"/>
</dbReference>
<dbReference type="KEGG" id="cme:CYME_CMJ298C"/>
<proteinExistence type="predicted"/>
<dbReference type="AlphaFoldDB" id="M1URY8"/>
<reference evidence="2 3" key="2">
    <citation type="journal article" date="2007" name="BMC Biol.">
        <title>A 100%-complete sequence reveals unusually simple genomic features in the hot-spring red alga Cyanidioschyzon merolae.</title>
        <authorList>
            <person name="Nozaki H."/>
            <person name="Takano H."/>
            <person name="Misumi O."/>
            <person name="Terasawa K."/>
            <person name="Matsuzaki M."/>
            <person name="Maruyama S."/>
            <person name="Nishida K."/>
            <person name="Yagisawa F."/>
            <person name="Yoshida Y."/>
            <person name="Fujiwara T."/>
            <person name="Takio S."/>
            <person name="Tamura K."/>
            <person name="Chung S.J."/>
            <person name="Nakamura S."/>
            <person name="Kuroiwa H."/>
            <person name="Tanaka K."/>
            <person name="Sato N."/>
            <person name="Kuroiwa T."/>
        </authorList>
    </citation>
    <scope>NUCLEOTIDE SEQUENCE [LARGE SCALE GENOMIC DNA]</scope>
    <source>
        <strain evidence="2 3">10D</strain>
    </source>
</reference>
<name>M1URY8_CYAM1</name>
<dbReference type="Proteomes" id="UP000007014">
    <property type="component" value="Chromosome 10"/>
</dbReference>
<dbReference type="HOGENOM" id="CLU_786101_0_0_1"/>
<protein>
    <submittedName>
        <fullName evidence="2">Uncharacterized protein</fullName>
    </submittedName>
</protein>
<feature type="region of interest" description="Disordered" evidence="1">
    <location>
        <begin position="1"/>
        <end position="33"/>
    </location>
</feature>
<dbReference type="OrthoDB" id="10640859at2759"/>
<evidence type="ECO:0000313" key="2">
    <source>
        <dbReference type="EMBL" id="BAM80391.1"/>
    </source>
</evidence>
<dbReference type="EMBL" id="AP006492">
    <property type="protein sequence ID" value="BAM80391.1"/>
    <property type="molecule type" value="Genomic_DNA"/>
</dbReference>